<sequence>MDDLIGEETINDGFIPSVGAGKKMAIPLQVGAEPANELHESFVGGDVIADGGVAGPHLDVIGVAAGLFGCVFHGSYAASSCLIGEERVQNYFIETTTGEFQRVGAERDHAHGQVLVERGINVQDGPGPGRTVMTEHHFASEQPSHDAGEILHLSSGDPVDSERVLHRGNSATETERESTTGEALHGASEACGDDGVTRVVIGGGGGDPDPLAHCTGRSTQGCGLLLVVPLGDEHGAESHGLAIANLVDEVAR</sequence>
<evidence type="ECO:0000256" key="1">
    <source>
        <dbReference type="SAM" id="MobiDB-lite"/>
    </source>
</evidence>
<name>A0A6J5YMM3_9ZZZZ</name>
<evidence type="ECO:0000313" key="2">
    <source>
        <dbReference type="EMBL" id="CAB4324732.1"/>
    </source>
</evidence>
<gene>
    <name evidence="2" type="ORF">UFOPK1392_02508</name>
</gene>
<organism evidence="2">
    <name type="scientific">freshwater metagenome</name>
    <dbReference type="NCBI Taxonomy" id="449393"/>
    <lineage>
        <taxon>unclassified sequences</taxon>
        <taxon>metagenomes</taxon>
        <taxon>ecological metagenomes</taxon>
    </lineage>
</organism>
<accession>A0A6J5YMM3</accession>
<dbReference type="EMBL" id="CAEMXZ010000206">
    <property type="protein sequence ID" value="CAB4324732.1"/>
    <property type="molecule type" value="Genomic_DNA"/>
</dbReference>
<proteinExistence type="predicted"/>
<feature type="region of interest" description="Disordered" evidence="1">
    <location>
        <begin position="156"/>
        <end position="186"/>
    </location>
</feature>
<protein>
    <submittedName>
        <fullName evidence="2">Unannotated protein</fullName>
    </submittedName>
</protein>
<dbReference type="AlphaFoldDB" id="A0A6J5YMM3"/>
<reference evidence="2" key="1">
    <citation type="submission" date="2020-05" db="EMBL/GenBank/DDBJ databases">
        <authorList>
            <person name="Chiriac C."/>
            <person name="Salcher M."/>
            <person name="Ghai R."/>
            <person name="Kavagutti S V."/>
        </authorList>
    </citation>
    <scope>NUCLEOTIDE SEQUENCE</scope>
</reference>